<dbReference type="AlphaFoldDB" id="A0A918XG05"/>
<evidence type="ECO:0000313" key="2">
    <source>
        <dbReference type="EMBL" id="GHD29541.1"/>
    </source>
</evidence>
<keyword evidence="1" id="KW-0732">Signal</keyword>
<evidence type="ECO:0000256" key="1">
    <source>
        <dbReference type="SAM" id="SignalP"/>
    </source>
</evidence>
<gene>
    <name evidence="2" type="ORF">GCM10007053_10260</name>
</gene>
<sequence>MKSLSLVLCFIASLITVEHAYGDALPKKVSMSHEQVKEFGFDVSQEIAGESPTTWLVHFRWPKIIDADCVPARAQVFIIGTNGEEVAGISFDYVETNERSELMFYFQPKSNDASVRVSCSRSGEAGSTRAVVYSIDSVKGYF</sequence>
<keyword evidence="3" id="KW-1185">Reference proteome</keyword>
<proteinExistence type="predicted"/>
<protein>
    <submittedName>
        <fullName evidence="2">Uncharacterized protein</fullName>
    </submittedName>
</protein>
<organism evidence="2 3">
    <name type="scientific">Parahalioglobus pacificus</name>
    <dbReference type="NCBI Taxonomy" id="930806"/>
    <lineage>
        <taxon>Bacteria</taxon>
        <taxon>Pseudomonadati</taxon>
        <taxon>Pseudomonadota</taxon>
        <taxon>Gammaproteobacteria</taxon>
        <taxon>Cellvibrionales</taxon>
        <taxon>Halieaceae</taxon>
        <taxon>Parahalioglobus</taxon>
    </lineage>
</organism>
<dbReference type="EMBL" id="BMYM01000001">
    <property type="protein sequence ID" value="GHD29541.1"/>
    <property type="molecule type" value="Genomic_DNA"/>
</dbReference>
<accession>A0A918XG05</accession>
<feature type="chain" id="PRO_5037619234" evidence="1">
    <location>
        <begin position="21"/>
        <end position="142"/>
    </location>
</feature>
<dbReference type="Proteomes" id="UP000644693">
    <property type="component" value="Unassembled WGS sequence"/>
</dbReference>
<name>A0A918XG05_9GAMM</name>
<reference evidence="2" key="2">
    <citation type="submission" date="2020-09" db="EMBL/GenBank/DDBJ databases">
        <authorList>
            <person name="Sun Q."/>
            <person name="Kim S."/>
        </authorList>
    </citation>
    <scope>NUCLEOTIDE SEQUENCE</scope>
    <source>
        <strain evidence="2">KCTC 23430</strain>
    </source>
</reference>
<feature type="signal peptide" evidence="1">
    <location>
        <begin position="1"/>
        <end position="20"/>
    </location>
</feature>
<dbReference type="RefSeq" id="WP_189475735.1">
    <property type="nucleotide sequence ID" value="NZ_BMYM01000001.1"/>
</dbReference>
<reference evidence="2" key="1">
    <citation type="journal article" date="2014" name="Int. J. Syst. Evol. Microbiol.">
        <title>Complete genome sequence of Corynebacterium casei LMG S-19264T (=DSM 44701T), isolated from a smear-ripened cheese.</title>
        <authorList>
            <consortium name="US DOE Joint Genome Institute (JGI-PGF)"/>
            <person name="Walter F."/>
            <person name="Albersmeier A."/>
            <person name="Kalinowski J."/>
            <person name="Ruckert C."/>
        </authorList>
    </citation>
    <scope>NUCLEOTIDE SEQUENCE</scope>
    <source>
        <strain evidence="2">KCTC 23430</strain>
    </source>
</reference>
<evidence type="ECO:0000313" key="3">
    <source>
        <dbReference type="Proteomes" id="UP000644693"/>
    </source>
</evidence>
<comment type="caution">
    <text evidence="2">The sequence shown here is derived from an EMBL/GenBank/DDBJ whole genome shotgun (WGS) entry which is preliminary data.</text>
</comment>